<keyword evidence="1" id="KW-1185">Reference proteome</keyword>
<reference evidence="2" key="1">
    <citation type="submission" date="2017-02" db="UniProtKB">
        <authorList>
            <consortium name="WormBaseParasite"/>
        </authorList>
    </citation>
    <scope>IDENTIFICATION</scope>
</reference>
<protein>
    <submittedName>
        <fullName evidence="2">Ovule protein</fullName>
    </submittedName>
</protein>
<dbReference type="WBParaSite" id="SPAL_0000902400.1">
    <property type="protein sequence ID" value="SPAL_0000902400.1"/>
    <property type="gene ID" value="SPAL_0000902400"/>
</dbReference>
<dbReference type="AlphaFoldDB" id="A0A0N5BT31"/>
<organism evidence="1 2">
    <name type="scientific">Strongyloides papillosus</name>
    <name type="common">Intestinal threadworm</name>
    <dbReference type="NCBI Taxonomy" id="174720"/>
    <lineage>
        <taxon>Eukaryota</taxon>
        <taxon>Metazoa</taxon>
        <taxon>Ecdysozoa</taxon>
        <taxon>Nematoda</taxon>
        <taxon>Chromadorea</taxon>
        <taxon>Rhabditida</taxon>
        <taxon>Tylenchina</taxon>
        <taxon>Panagrolaimomorpha</taxon>
        <taxon>Strongyloidoidea</taxon>
        <taxon>Strongyloididae</taxon>
        <taxon>Strongyloides</taxon>
    </lineage>
</organism>
<evidence type="ECO:0000313" key="2">
    <source>
        <dbReference type="WBParaSite" id="SPAL_0000902400.1"/>
    </source>
</evidence>
<accession>A0A0N5BT31</accession>
<proteinExistence type="predicted"/>
<sequence length="53" mass="6353">KVILCTKLCKKLSKNVVFFKHNLAIYRQKVLRPIFRTKLENNTSNHYFTVKID</sequence>
<evidence type="ECO:0000313" key="1">
    <source>
        <dbReference type="Proteomes" id="UP000046392"/>
    </source>
</evidence>
<name>A0A0N5BT31_STREA</name>
<dbReference type="Proteomes" id="UP000046392">
    <property type="component" value="Unplaced"/>
</dbReference>